<keyword evidence="3" id="KW-0862">Zinc</keyword>
<dbReference type="InterPro" id="IPR049627">
    <property type="entry name" value="SLX8"/>
</dbReference>
<dbReference type="PROSITE" id="PS00518">
    <property type="entry name" value="ZF_RING_1"/>
    <property type="match status" value="1"/>
</dbReference>
<dbReference type="GO" id="GO:0033768">
    <property type="term" value="C:SUMO-targeted ubiquitin ligase complex"/>
    <property type="evidence" value="ECO:0007669"/>
    <property type="project" value="TreeGrafter"/>
</dbReference>
<dbReference type="GO" id="GO:0008270">
    <property type="term" value="F:zinc ion binding"/>
    <property type="evidence" value="ECO:0007669"/>
    <property type="project" value="UniProtKB-KW"/>
</dbReference>
<feature type="compositionally biased region" description="Polar residues" evidence="5">
    <location>
        <begin position="43"/>
        <end position="58"/>
    </location>
</feature>
<evidence type="ECO:0000256" key="3">
    <source>
        <dbReference type="ARBA" id="ARBA00022833"/>
    </source>
</evidence>
<evidence type="ECO:0000313" key="7">
    <source>
        <dbReference type="EMBL" id="KAG7194920.1"/>
    </source>
</evidence>
<keyword evidence="8" id="KW-1185">Reference proteome</keyword>
<dbReference type="GeneID" id="66117402"/>
<dbReference type="PROSITE" id="PS50089">
    <property type="entry name" value="ZF_RING_2"/>
    <property type="match status" value="1"/>
</dbReference>
<dbReference type="InterPro" id="IPR027370">
    <property type="entry name" value="Znf-RING_euk"/>
</dbReference>
<evidence type="ECO:0000256" key="4">
    <source>
        <dbReference type="PROSITE-ProRule" id="PRU00175"/>
    </source>
</evidence>
<name>A0A9P7VBZ4_9ASCO</name>
<dbReference type="OrthoDB" id="6270329at2759"/>
<dbReference type="RefSeq" id="XP_043050467.1">
    <property type="nucleotide sequence ID" value="XM_043194716.1"/>
</dbReference>
<dbReference type="GO" id="GO:0006511">
    <property type="term" value="P:ubiquitin-dependent protein catabolic process"/>
    <property type="evidence" value="ECO:0007669"/>
    <property type="project" value="TreeGrafter"/>
</dbReference>
<organism evidence="7 8">
    <name type="scientific">Scheffersomyces spartinae</name>
    <dbReference type="NCBI Taxonomy" id="45513"/>
    <lineage>
        <taxon>Eukaryota</taxon>
        <taxon>Fungi</taxon>
        <taxon>Dikarya</taxon>
        <taxon>Ascomycota</taxon>
        <taxon>Saccharomycotina</taxon>
        <taxon>Pichiomycetes</taxon>
        <taxon>Debaryomycetaceae</taxon>
        <taxon>Scheffersomyces</taxon>
    </lineage>
</organism>
<dbReference type="Pfam" id="PF13445">
    <property type="entry name" value="zf-RING_UBOX"/>
    <property type="match status" value="1"/>
</dbReference>
<dbReference type="PANTHER" id="PTHR47094:SF1">
    <property type="entry name" value="RING-TYPE E3 UBIQUITIN TRANSFERASE"/>
    <property type="match status" value="1"/>
</dbReference>
<dbReference type="SMART" id="SM00184">
    <property type="entry name" value="RING"/>
    <property type="match status" value="1"/>
</dbReference>
<dbReference type="InterPro" id="IPR013083">
    <property type="entry name" value="Znf_RING/FYVE/PHD"/>
</dbReference>
<proteinExistence type="predicted"/>
<sequence length="187" mass="20674">MDAEVIELSSSSDLSDIEDDAVEEVITTSSLPIRRRRLVRRAQAQSQNSSPTTHSHTPVETVDSDVENEDEDYDDDDDDDLEILEFRKNTESLISHKHQQQVEKLNQVTCPICFESPNFPTVTSCGHLFCLECIKQSISSSAARGQVSSGSHGAGLCPLCRKRVVFRDTVVLRLCTKGVSEVPPVPS</sequence>
<dbReference type="GO" id="GO:0032183">
    <property type="term" value="F:SUMO binding"/>
    <property type="evidence" value="ECO:0007669"/>
    <property type="project" value="TreeGrafter"/>
</dbReference>
<dbReference type="GO" id="GO:0140082">
    <property type="term" value="F:SUMO-ubiquitin ligase activity"/>
    <property type="evidence" value="ECO:0007669"/>
    <property type="project" value="TreeGrafter"/>
</dbReference>
<evidence type="ECO:0000256" key="5">
    <source>
        <dbReference type="SAM" id="MobiDB-lite"/>
    </source>
</evidence>
<keyword evidence="1" id="KW-0479">Metal-binding</keyword>
<dbReference type="PANTHER" id="PTHR47094">
    <property type="entry name" value="ELFLESS, ISOFORM B"/>
    <property type="match status" value="1"/>
</dbReference>
<gene>
    <name evidence="7" type="ORF">KQ657_004028</name>
</gene>
<accession>A0A9P7VBZ4</accession>
<evidence type="ECO:0000256" key="2">
    <source>
        <dbReference type="ARBA" id="ARBA00022771"/>
    </source>
</evidence>
<dbReference type="Proteomes" id="UP000790833">
    <property type="component" value="Unassembled WGS sequence"/>
</dbReference>
<comment type="caution">
    <text evidence="7">The sequence shown here is derived from an EMBL/GenBank/DDBJ whole genome shotgun (WGS) entry which is preliminary data.</text>
</comment>
<dbReference type="SUPFAM" id="SSF57850">
    <property type="entry name" value="RING/U-box"/>
    <property type="match status" value="1"/>
</dbReference>
<dbReference type="Gene3D" id="3.30.40.10">
    <property type="entry name" value="Zinc/RING finger domain, C3HC4 (zinc finger)"/>
    <property type="match status" value="1"/>
</dbReference>
<feature type="compositionally biased region" description="Acidic residues" evidence="5">
    <location>
        <begin position="62"/>
        <end position="78"/>
    </location>
</feature>
<evidence type="ECO:0000313" key="8">
    <source>
        <dbReference type="Proteomes" id="UP000790833"/>
    </source>
</evidence>
<evidence type="ECO:0000259" key="6">
    <source>
        <dbReference type="PROSITE" id="PS50089"/>
    </source>
</evidence>
<reference evidence="7" key="1">
    <citation type="submission" date="2021-03" db="EMBL/GenBank/DDBJ databases">
        <authorList>
            <person name="Palmer J.M."/>
        </authorList>
    </citation>
    <scope>NUCLEOTIDE SEQUENCE</scope>
    <source>
        <strain evidence="7">ARV_011</strain>
    </source>
</reference>
<feature type="region of interest" description="Disordered" evidence="5">
    <location>
        <begin position="37"/>
        <end position="78"/>
    </location>
</feature>
<dbReference type="EMBL" id="JAHMUF010000005">
    <property type="protein sequence ID" value="KAG7194920.1"/>
    <property type="molecule type" value="Genomic_DNA"/>
</dbReference>
<dbReference type="InterPro" id="IPR017907">
    <property type="entry name" value="Znf_RING_CS"/>
</dbReference>
<keyword evidence="2 4" id="KW-0863">Zinc-finger</keyword>
<dbReference type="GO" id="GO:0061630">
    <property type="term" value="F:ubiquitin protein ligase activity"/>
    <property type="evidence" value="ECO:0007669"/>
    <property type="project" value="InterPro"/>
</dbReference>
<dbReference type="AlphaFoldDB" id="A0A9P7VBZ4"/>
<evidence type="ECO:0000256" key="1">
    <source>
        <dbReference type="ARBA" id="ARBA00022723"/>
    </source>
</evidence>
<protein>
    <recommendedName>
        <fullName evidence="6">RING-type domain-containing protein</fullName>
    </recommendedName>
</protein>
<feature type="domain" description="RING-type" evidence="6">
    <location>
        <begin position="110"/>
        <end position="161"/>
    </location>
</feature>
<dbReference type="InterPro" id="IPR001841">
    <property type="entry name" value="Znf_RING"/>
</dbReference>